<comment type="caution">
    <text evidence="3">The sequence shown here is derived from an EMBL/GenBank/DDBJ whole genome shotgun (WGS) entry which is preliminary data.</text>
</comment>
<keyword evidence="1" id="KW-0472">Membrane</keyword>
<dbReference type="InterPro" id="IPR007560">
    <property type="entry name" value="Restrct_endonuc_IV_Mrr"/>
</dbReference>
<gene>
    <name evidence="3" type="ORF">JOC54_001628</name>
</gene>
<keyword evidence="1" id="KW-0812">Transmembrane</keyword>
<keyword evidence="1" id="KW-1133">Transmembrane helix</keyword>
<dbReference type="InterPro" id="IPR011856">
    <property type="entry name" value="tRNA_endonuc-like_dom_sf"/>
</dbReference>
<evidence type="ECO:0000256" key="1">
    <source>
        <dbReference type="SAM" id="Phobius"/>
    </source>
</evidence>
<feature type="domain" description="Restriction endonuclease type IV Mrr" evidence="2">
    <location>
        <begin position="42"/>
        <end position="149"/>
    </location>
</feature>
<dbReference type="Gene3D" id="3.40.1350.10">
    <property type="match status" value="1"/>
</dbReference>
<keyword evidence="4" id="KW-1185">Reference proteome</keyword>
<sequence length="201" mass="23085">MESFQPLWLLFISLAIVLIVVFYVKQSRRKRFDVRKITLRDIDRMDGIEFEDYIAVAFASAGFQTYQTLKSRDFGADLYIINDEEKRVIVQVKRYNAKLGLSCVQEAYAAQVFYGADQSMVITSAEGVTDSCWQLASKTNTSFLLRADLEELTIHLRKGRLEEAYWLLASPHHAESEKSTPALTLVDQTKSRIQAGDFYYK</sequence>
<evidence type="ECO:0000313" key="3">
    <source>
        <dbReference type="EMBL" id="MBM7838372.1"/>
    </source>
</evidence>
<proteinExistence type="predicted"/>
<dbReference type="RefSeq" id="WP_204465555.1">
    <property type="nucleotide sequence ID" value="NZ_JAFBCV010000004.1"/>
</dbReference>
<accession>A0ABS2SSA2</accession>
<feature type="transmembrane region" description="Helical" evidence="1">
    <location>
        <begin position="6"/>
        <end position="24"/>
    </location>
</feature>
<dbReference type="EMBL" id="JAFBCV010000004">
    <property type="protein sequence ID" value="MBM7838372.1"/>
    <property type="molecule type" value="Genomic_DNA"/>
</dbReference>
<evidence type="ECO:0000313" key="4">
    <source>
        <dbReference type="Proteomes" id="UP001179280"/>
    </source>
</evidence>
<dbReference type="InterPro" id="IPR052906">
    <property type="entry name" value="Type_IV_Methyl-Rstrct_Enzyme"/>
</dbReference>
<dbReference type="SUPFAM" id="SSF52980">
    <property type="entry name" value="Restriction endonuclease-like"/>
    <property type="match status" value="1"/>
</dbReference>
<dbReference type="PANTHER" id="PTHR30015:SF6">
    <property type="entry name" value="SLL1429 PROTEIN"/>
    <property type="match status" value="1"/>
</dbReference>
<organism evidence="3 4">
    <name type="scientific">Shouchella xiaoxiensis</name>
    <dbReference type="NCBI Taxonomy" id="766895"/>
    <lineage>
        <taxon>Bacteria</taxon>
        <taxon>Bacillati</taxon>
        <taxon>Bacillota</taxon>
        <taxon>Bacilli</taxon>
        <taxon>Bacillales</taxon>
        <taxon>Bacillaceae</taxon>
        <taxon>Shouchella</taxon>
    </lineage>
</organism>
<name>A0ABS2SSA2_9BACI</name>
<dbReference type="Pfam" id="PF04471">
    <property type="entry name" value="Mrr_cat"/>
    <property type="match status" value="1"/>
</dbReference>
<reference evidence="3" key="1">
    <citation type="submission" date="2021-01" db="EMBL/GenBank/DDBJ databases">
        <title>Genomic Encyclopedia of Type Strains, Phase IV (KMG-IV): sequencing the most valuable type-strain genomes for metagenomic binning, comparative biology and taxonomic classification.</title>
        <authorList>
            <person name="Goeker M."/>
        </authorList>
    </citation>
    <scope>NUCLEOTIDE SEQUENCE</scope>
    <source>
        <strain evidence="3">DSM 21943</strain>
    </source>
</reference>
<dbReference type="InterPro" id="IPR011335">
    <property type="entry name" value="Restrct_endonuc-II-like"/>
</dbReference>
<dbReference type="Proteomes" id="UP001179280">
    <property type="component" value="Unassembled WGS sequence"/>
</dbReference>
<protein>
    <submittedName>
        <fullName evidence="3">Restriction system protein</fullName>
    </submittedName>
</protein>
<evidence type="ECO:0000259" key="2">
    <source>
        <dbReference type="Pfam" id="PF04471"/>
    </source>
</evidence>
<dbReference type="PANTHER" id="PTHR30015">
    <property type="entry name" value="MRR RESTRICTION SYSTEM PROTEIN"/>
    <property type="match status" value="1"/>
</dbReference>